<reference evidence="1 2" key="1">
    <citation type="submission" date="2018-06" db="EMBL/GenBank/DDBJ databases">
        <authorList>
            <consortium name="Pathogen Informatics"/>
            <person name="Doyle S."/>
        </authorList>
    </citation>
    <scope>NUCLEOTIDE SEQUENCE [LARGE SCALE GENOMIC DNA]</scope>
    <source>
        <strain evidence="1 2">NCTC10283</strain>
    </source>
</reference>
<gene>
    <name evidence="1" type="ORF">NCTC10283_02649</name>
</gene>
<dbReference type="Proteomes" id="UP000254209">
    <property type="component" value="Unassembled WGS sequence"/>
</dbReference>
<evidence type="ECO:0000313" key="2">
    <source>
        <dbReference type="Proteomes" id="UP000254209"/>
    </source>
</evidence>
<protein>
    <submittedName>
        <fullName evidence="1">Uncharacterized protein</fullName>
    </submittedName>
</protein>
<keyword evidence="2" id="KW-1185">Reference proteome</keyword>
<dbReference type="STRING" id="1120980.GCA_000745955_02391"/>
<evidence type="ECO:0000313" key="1">
    <source>
        <dbReference type="EMBL" id="SSY81084.1"/>
    </source>
</evidence>
<sequence>MTQKFKFGDRVRHPKYGECMVVTQWYDADTDDPTWVSIISEIHGECDSRHEELESIPHPDTARLNFIQENFIEIKVFDDERQTNYFCINNNMSNANESIRALIDNAMQREQTP</sequence>
<organism evidence="1 2">
    <name type="scientific">Alysiella crassa</name>
    <dbReference type="NCBI Taxonomy" id="153491"/>
    <lineage>
        <taxon>Bacteria</taxon>
        <taxon>Pseudomonadati</taxon>
        <taxon>Pseudomonadota</taxon>
        <taxon>Betaproteobacteria</taxon>
        <taxon>Neisseriales</taxon>
        <taxon>Neisseriaceae</taxon>
        <taxon>Alysiella</taxon>
    </lineage>
</organism>
<proteinExistence type="predicted"/>
<accession>A0A376BXM1</accession>
<dbReference type="AlphaFoldDB" id="A0A376BXM1"/>
<dbReference type="EMBL" id="UFSO01000003">
    <property type="protein sequence ID" value="SSY81084.1"/>
    <property type="molecule type" value="Genomic_DNA"/>
</dbReference>
<name>A0A376BXM1_9NEIS</name>